<dbReference type="Proteomes" id="UP000748531">
    <property type="component" value="Unassembled WGS sequence"/>
</dbReference>
<proteinExistence type="predicted"/>
<comment type="caution">
    <text evidence="1">The sequence shown here is derived from an EMBL/GenBank/DDBJ whole genome shotgun (WGS) entry which is preliminary data.</text>
</comment>
<sequence>MLPVAKFLFIPKSLEENQAIQLLGMESHTFYWTVVGLIARMSPKRLTSVCVIFVHKWEQLIAASHNNTVHEESLESSGNAVHITERGGITEAGNFLSVKEYLFRTGGSPGFSHLNSFKIDKYAFRFPIHQLKELVQPHLDPNDTCRVISASQIEASNSSPRLTHKKPQHEMHI</sequence>
<evidence type="ECO:0000313" key="2">
    <source>
        <dbReference type="Proteomes" id="UP000748531"/>
    </source>
</evidence>
<accession>A0A8J4TLG3</accession>
<organism evidence="1 2">
    <name type="scientific">Paragonimus heterotremus</name>
    <dbReference type="NCBI Taxonomy" id="100268"/>
    <lineage>
        <taxon>Eukaryota</taxon>
        <taxon>Metazoa</taxon>
        <taxon>Spiralia</taxon>
        <taxon>Lophotrochozoa</taxon>
        <taxon>Platyhelminthes</taxon>
        <taxon>Trematoda</taxon>
        <taxon>Digenea</taxon>
        <taxon>Plagiorchiida</taxon>
        <taxon>Troglotremata</taxon>
        <taxon>Troglotrematidae</taxon>
        <taxon>Paragonimus</taxon>
    </lineage>
</organism>
<gene>
    <name evidence="1" type="ORF">PHET_05054</name>
</gene>
<protein>
    <submittedName>
        <fullName evidence="1">Uncharacterized protein</fullName>
    </submittedName>
</protein>
<keyword evidence="2" id="KW-1185">Reference proteome</keyword>
<reference evidence="1" key="1">
    <citation type="submission" date="2019-05" db="EMBL/GenBank/DDBJ databases">
        <title>Annotation for the trematode Paragonimus heterotremus.</title>
        <authorList>
            <person name="Choi Y.-J."/>
        </authorList>
    </citation>
    <scope>NUCLEOTIDE SEQUENCE</scope>
    <source>
        <strain evidence="1">LC</strain>
    </source>
</reference>
<evidence type="ECO:0000313" key="1">
    <source>
        <dbReference type="EMBL" id="KAF5401654.1"/>
    </source>
</evidence>
<name>A0A8J4TLG3_9TREM</name>
<dbReference type="EMBL" id="LUCH01002326">
    <property type="protein sequence ID" value="KAF5401654.1"/>
    <property type="molecule type" value="Genomic_DNA"/>
</dbReference>
<dbReference type="AlphaFoldDB" id="A0A8J4TLG3"/>